<evidence type="ECO:0000256" key="1">
    <source>
        <dbReference type="SAM" id="SignalP"/>
    </source>
</evidence>
<keyword evidence="2" id="KW-1185">Reference proteome</keyword>
<sequence length="146" mass="15379">MKILIFISVIFSCLVVAESLDCSRAFKGLDPNIKDNTCPNGDQYCFTIALKAKTDGASIDGSITGCSSDLNKMGLNELKCDSVGKQDLLKNANINGVSATLDCCNKNSCNSLNGKGNNGNNNDGNSVAGLSSLSFHIFLGFLKVTL</sequence>
<evidence type="ECO:0000313" key="2">
    <source>
        <dbReference type="Proteomes" id="UP000887578"/>
    </source>
</evidence>
<proteinExistence type="predicted"/>
<feature type="signal peptide" evidence="1">
    <location>
        <begin position="1"/>
        <end position="19"/>
    </location>
</feature>
<feature type="chain" id="PRO_5037225960" evidence="1">
    <location>
        <begin position="20"/>
        <end position="146"/>
    </location>
</feature>
<keyword evidence="1" id="KW-0732">Signal</keyword>
<organism evidence="2 3">
    <name type="scientific">Panagrolaimus davidi</name>
    <dbReference type="NCBI Taxonomy" id="227884"/>
    <lineage>
        <taxon>Eukaryota</taxon>
        <taxon>Metazoa</taxon>
        <taxon>Ecdysozoa</taxon>
        <taxon>Nematoda</taxon>
        <taxon>Chromadorea</taxon>
        <taxon>Rhabditida</taxon>
        <taxon>Tylenchina</taxon>
        <taxon>Panagrolaimomorpha</taxon>
        <taxon>Panagrolaimoidea</taxon>
        <taxon>Panagrolaimidae</taxon>
        <taxon>Panagrolaimus</taxon>
    </lineage>
</organism>
<reference evidence="3" key="1">
    <citation type="submission" date="2022-11" db="UniProtKB">
        <authorList>
            <consortium name="WormBaseParasite"/>
        </authorList>
    </citation>
    <scope>IDENTIFICATION</scope>
</reference>
<dbReference type="WBParaSite" id="PDA_v2.g9398.t1">
    <property type="protein sequence ID" value="PDA_v2.g9398.t1"/>
    <property type="gene ID" value="PDA_v2.g9398"/>
</dbReference>
<evidence type="ECO:0000313" key="3">
    <source>
        <dbReference type="WBParaSite" id="PDA_v2.g9398.t1"/>
    </source>
</evidence>
<name>A0A914R474_9BILA</name>
<accession>A0A914R474</accession>
<dbReference type="Proteomes" id="UP000887578">
    <property type="component" value="Unplaced"/>
</dbReference>
<protein>
    <submittedName>
        <fullName evidence="3">UPAR/Ly6 domain-containing protein</fullName>
    </submittedName>
</protein>
<dbReference type="AlphaFoldDB" id="A0A914R474"/>